<dbReference type="EMBL" id="RBVX01000046">
    <property type="protein sequence ID" value="RSL29977.1"/>
    <property type="molecule type" value="Genomic_DNA"/>
</dbReference>
<dbReference type="AlphaFoldDB" id="A0A3R9PYR8"/>
<gene>
    <name evidence="8" type="ORF">D7Z54_28585</name>
</gene>
<comment type="similarity">
    <text evidence="6">Belongs to the bacillales FliT family.</text>
</comment>
<reference evidence="8 9" key="1">
    <citation type="submission" date="2018-10" db="EMBL/GenBank/DDBJ databases">
        <title>Draft genome sequence of Bacillus salarius IM0101, isolated from a hypersaline soil in Inner Mongolia, China.</title>
        <authorList>
            <person name="Yamprayoonswat W."/>
            <person name="Boonvisut S."/>
            <person name="Jumpathong W."/>
            <person name="Sittihan S."/>
            <person name="Ruangsuj P."/>
            <person name="Wanthongcharoen S."/>
            <person name="Thongpramul N."/>
            <person name="Pimmason S."/>
            <person name="Yu B."/>
            <person name="Yasawong M."/>
        </authorList>
    </citation>
    <scope>NUCLEOTIDE SEQUENCE [LARGE SCALE GENOMIC DNA]</scope>
    <source>
        <strain evidence="8 9">IM0101</strain>
    </source>
</reference>
<comment type="function">
    <text evidence="5">May act as an export chaperone for the filament capping protein FliD.</text>
</comment>
<dbReference type="RefSeq" id="WP_125561582.1">
    <property type="nucleotide sequence ID" value="NZ_RBVX01000046.1"/>
</dbReference>
<protein>
    <recommendedName>
        <fullName evidence="7">Flagellar protein FliT</fullName>
    </recommendedName>
</protein>
<evidence type="ECO:0000313" key="8">
    <source>
        <dbReference type="EMBL" id="RSL29977.1"/>
    </source>
</evidence>
<evidence type="ECO:0000256" key="7">
    <source>
        <dbReference type="ARBA" id="ARBA00093797"/>
    </source>
</evidence>
<keyword evidence="8" id="KW-0966">Cell projection</keyword>
<proteinExistence type="inferred from homology"/>
<evidence type="ECO:0000256" key="5">
    <source>
        <dbReference type="ARBA" id="ARBA00093765"/>
    </source>
</evidence>
<evidence type="ECO:0000256" key="3">
    <source>
        <dbReference type="ARBA" id="ARBA00022795"/>
    </source>
</evidence>
<dbReference type="Proteomes" id="UP000275076">
    <property type="component" value="Unassembled WGS sequence"/>
</dbReference>
<organism evidence="8 9">
    <name type="scientific">Salibacterium salarium</name>
    <dbReference type="NCBI Taxonomy" id="284579"/>
    <lineage>
        <taxon>Bacteria</taxon>
        <taxon>Bacillati</taxon>
        <taxon>Bacillota</taxon>
        <taxon>Bacilli</taxon>
        <taxon>Bacillales</taxon>
        <taxon>Bacillaceae</taxon>
    </lineage>
</organism>
<evidence type="ECO:0000256" key="1">
    <source>
        <dbReference type="ARBA" id="ARBA00004514"/>
    </source>
</evidence>
<keyword evidence="9" id="KW-1185">Reference proteome</keyword>
<keyword evidence="3" id="KW-1005">Bacterial flagellum biogenesis</keyword>
<comment type="caution">
    <text evidence="8">The sequence shown here is derived from an EMBL/GenBank/DDBJ whole genome shotgun (WGS) entry which is preliminary data.</text>
</comment>
<keyword evidence="8" id="KW-0282">Flagellum</keyword>
<keyword evidence="2" id="KW-0963">Cytoplasm</keyword>
<keyword evidence="8" id="KW-0969">Cilium</keyword>
<dbReference type="OrthoDB" id="2353131at2"/>
<evidence type="ECO:0000256" key="2">
    <source>
        <dbReference type="ARBA" id="ARBA00022490"/>
    </source>
</evidence>
<evidence type="ECO:0000256" key="4">
    <source>
        <dbReference type="ARBA" id="ARBA00023186"/>
    </source>
</evidence>
<evidence type="ECO:0000256" key="6">
    <source>
        <dbReference type="ARBA" id="ARBA00093785"/>
    </source>
</evidence>
<comment type="subcellular location">
    <subcellularLocation>
        <location evidence="1">Cytoplasm</location>
        <location evidence="1">Cytosol</location>
    </subcellularLocation>
</comment>
<keyword evidence="4" id="KW-0143">Chaperone</keyword>
<dbReference type="Pfam" id="PF05400">
    <property type="entry name" value="FliT"/>
    <property type="match status" value="1"/>
</dbReference>
<accession>A0A3R9PYR8</accession>
<sequence length="120" mass="13990">MALAEELYQVTKALYDHVSRPLPKELDARDQYVEDVEHYLEKRGSLLQQLEQDSGDADMEESMSVALLKMNEEIQRHIEASRGELRLGMQQLKKKKQSSQRYERPYTGPTVDGIFFDKKN</sequence>
<dbReference type="InterPro" id="IPR008622">
    <property type="entry name" value="FliT"/>
</dbReference>
<name>A0A3R9PYR8_9BACI</name>
<evidence type="ECO:0000313" key="9">
    <source>
        <dbReference type="Proteomes" id="UP000275076"/>
    </source>
</evidence>